<dbReference type="InterPro" id="IPR022432">
    <property type="entry name" value="MqnE"/>
</dbReference>
<keyword evidence="4" id="KW-0479">Metal-binding</keyword>
<gene>
    <name evidence="8" type="ORF">S01H1_05458</name>
</gene>
<comment type="cofactor">
    <cofactor evidence="1">
        <name>[4Fe-4S] cluster</name>
        <dbReference type="ChEBI" id="CHEBI:49883"/>
    </cofactor>
</comment>
<evidence type="ECO:0000256" key="5">
    <source>
        <dbReference type="ARBA" id="ARBA00023004"/>
    </source>
</evidence>
<dbReference type="NCBIfam" id="TIGR03700">
    <property type="entry name" value="mena_SCO4494"/>
    <property type="match status" value="1"/>
</dbReference>
<dbReference type="CDD" id="cd01335">
    <property type="entry name" value="Radical_SAM"/>
    <property type="match status" value="1"/>
</dbReference>
<dbReference type="PANTHER" id="PTHR43076">
    <property type="entry name" value="FO SYNTHASE (COFH)"/>
    <property type="match status" value="1"/>
</dbReference>
<keyword evidence="6" id="KW-0411">Iron-sulfur</keyword>
<evidence type="ECO:0000259" key="7">
    <source>
        <dbReference type="PROSITE" id="PS51918"/>
    </source>
</evidence>
<dbReference type="SUPFAM" id="SSF102114">
    <property type="entry name" value="Radical SAM enzymes"/>
    <property type="match status" value="1"/>
</dbReference>
<dbReference type="SMART" id="SM00729">
    <property type="entry name" value="Elp3"/>
    <property type="match status" value="1"/>
</dbReference>
<evidence type="ECO:0000313" key="8">
    <source>
        <dbReference type="EMBL" id="GAF73668.1"/>
    </source>
</evidence>
<dbReference type="InterPro" id="IPR013785">
    <property type="entry name" value="Aldolase_TIM"/>
</dbReference>
<dbReference type="InterPro" id="IPR006638">
    <property type="entry name" value="Elp3/MiaA/NifB-like_rSAM"/>
</dbReference>
<evidence type="ECO:0000256" key="6">
    <source>
        <dbReference type="ARBA" id="ARBA00023014"/>
    </source>
</evidence>
<dbReference type="GO" id="GO:0046872">
    <property type="term" value="F:metal ion binding"/>
    <property type="evidence" value="ECO:0007669"/>
    <property type="project" value="UniProtKB-KW"/>
</dbReference>
<dbReference type="GO" id="GO:0044689">
    <property type="term" value="F:7,8-didemethyl-8-hydroxy-5-deazariboflavin synthase activity"/>
    <property type="evidence" value="ECO:0007669"/>
    <property type="project" value="TreeGrafter"/>
</dbReference>
<feature type="non-terminal residue" evidence="8">
    <location>
        <position position="391"/>
    </location>
</feature>
<dbReference type="PIRSF" id="PIRSF004762">
    <property type="entry name" value="CHP00423"/>
    <property type="match status" value="1"/>
</dbReference>
<dbReference type="InterPro" id="IPR007197">
    <property type="entry name" value="rSAM"/>
</dbReference>
<keyword evidence="2" id="KW-0004">4Fe-4S</keyword>
<feature type="domain" description="Radical SAM core" evidence="7">
    <location>
        <begin position="55"/>
        <end position="309"/>
    </location>
</feature>
<dbReference type="SFLD" id="SFLDF00343">
    <property type="entry name" value="aminofutalosine_synthase_(mqnE"/>
    <property type="match status" value="1"/>
</dbReference>
<proteinExistence type="inferred from homology"/>
<dbReference type="GO" id="GO:0051539">
    <property type="term" value="F:4 iron, 4 sulfur cluster binding"/>
    <property type="evidence" value="ECO:0007669"/>
    <property type="project" value="UniProtKB-KW"/>
</dbReference>
<dbReference type="InterPro" id="IPR045567">
    <property type="entry name" value="CofH/MnqC-like_C"/>
</dbReference>
<dbReference type="InterPro" id="IPR058240">
    <property type="entry name" value="rSAM_sf"/>
</dbReference>
<dbReference type="Pfam" id="PF19288">
    <property type="entry name" value="CofH_C"/>
    <property type="match status" value="1"/>
</dbReference>
<dbReference type="Gene3D" id="3.20.20.70">
    <property type="entry name" value="Aldolase class I"/>
    <property type="match status" value="1"/>
</dbReference>
<sequence length="391" mass="43986">MPTNANRDLQDIRKKVEAGAPLALEDGVRLYESPDIHTLGELANVVREGRHGHRTYYNINLHINYTNYCVLRCKFCSFYRPYPRTRSAGDPADNDGGYELSIDEVVERAKEAYTHGATEVHIVGGLHPKLPFSYYVDMCRAIRDACPHLHIKAFTAIEIIHFTRISKPQLDIAEVLTQLRAAGLGSLPGGGAEIFDDRVHDETFKNKVGEAEWFDVHRIAHELGIFTNATMLYGHVETPAERVKHLIKLREHQEESLRSRKAHFNCVVPLSFIPEGTALAHLPGPSGIDDLQTLAIARLMCPNIPHLKAFWIMQTPKLAQVSLNWGVDDIDGTVVHYDITKREGDGTTHQELTVDKLKRLIVEAGGQPVERDSLYRPVIRNGKRWSVEGEA</sequence>
<organism evidence="8">
    <name type="scientific">marine sediment metagenome</name>
    <dbReference type="NCBI Taxonomy" id="412755"/>
    <lineage>
        <taxon>unclassified sequences</taxon>
        <taxon>metagenomes</taxon>
        <taxon>ecological metagenomes</taxon>
    </lineage>
</organism>
<dbReference type="SFLD" id="SFLDG01064">
    <property type="entry name" value="F420__menaquinone_cofactor_bio"/>
    <property type="match status" value="1"/>
</dbReference>
<dbReference type="PANTHER" id="PTHR43076:SF7">
    <property type="entry name" value="AMINODEOXYFUTALOSINE SYNTHASE"/>
    <property type="match status" value="1"/>
</dbReference>
<dbReference type="EMBL" id="BARS01002844">
    <property type="protein sequence ID" value="GAF73668.1"/>
    <property type="molecule type" value="Genomic_DNA"/>
</dbReference>
<dbReference type="PROSITE" id="PS51918">
    <property type="entry name" value="RADICAL_SAM"/>
    <property type="match status" value="1"/>
</dbReference>
<dbReference type="NCBIfam" id="TIGR00423">
    <property type="entry name" value="CofH family radical SAM protein"/>
    <property type="match status" value="1"/>
</dbReference>
<name>X0RXZ6_9ZZZZ</name>
<dbReference type="AlphaFoldDB" id="X0RXZ6"/>
<evidence type="ECO:0000256" key="2">
    <source>
        <dbReference type="ARBA" id="ARBA00022485"/>
    </source>
</evidence>
<dbReference type="InterPro" id="IPR034405">
    <property type="entry name" value="F420"/>
</dbReference>
<comment type="caution">
    <text evidence="8">The sequence shown here is derived from an EMBL/GenBank/DDBJ whole genome shotgun (WGS) entry which is preliminary data.</text>
</comment>
<evidence type="ECO:0000256" key="1">
    <source>
        <dbReference type="ARBA" id="ARBA00001966"/>
    </source>
</evidence>
<keyword evidence="5" id="KW-0408">Iron</keyword>
<keyword evidence="3" id="KW-0949">S-adenosyl-L-methionine</keyword>
<dbReference type="SFLD" id="SFLDG01389">
    <property type="entry name" value="menaquinone_synthsis_involved"/>
    <property type="match status" value="1"/>
</dbReference>
<reference evidence="8" key="1">
    <citation type="journal article" date="2014" name="Front. Microbiol.">
        <title>High frequency of phylogenetically diverse reductive dehalogenase-homologous genes in deep subseafloor sedimentary metagenomes.</title>
        <authorList>
            <person name="Kawai M."/>
            <person name="Futagami T."/>
            <person name="Toyoda A."/>
            <person name="Takaki Y."/>
            <person name="Nishi S."/>
            <person name="Hori S."/>
            <person name="Arai W."/>
            <person name="Tsubouchi T."/>
            <person name="Morono Y."/>
            <person name="Uchiyama I."/>
            <person name="Ito T."/>
            <person name="Fujiyama A."/>
            <person name="Inagaki F."/>
            <person name="Takami H."/>
        </authorList>
    </citation>
    <scope>NUCLEOTIDE SEQUENCE</scope>
    <source>
        <strain evidence="8">Expedition CK06-06</strain>
    </source>
</reference>
<dbReference type="SFLD" id="SFLDS00029">
    <property type="entry name" value="Radical_SAM"/>
    <property type="match status" value="1"/>
</dbReference>
<evidence type="ECO:0000256" key="3">
    <source>
        <dbReference type="ARBA" id="ARBA00022691"/>
    </source>
</evidence>
<accession>X0RXZ6</accession>
<dbReference type="GO" id="GO:0016765">
    <property type="term" value="F:transferase activity, transferring alkyl or aryl (other than methyl) groups"/>
    <property type="evidence" value="ECO:0007669"/>
    <property type="project" value="InterPro"/>
</dbReference>
<dbReference type="HAMAP" id="MF_00993">
    <property type="entry name" value="MqnE"/>
    <property type="match status" value="1"/>
</dbReference>
<evidence type="ECO:0000256" key="4">
    <source>
        <dbReference type="ARBA" id="ARBA00022723"/>
    </source>
</evidence>
<dbReference type="InterPro" id="IPR020050">
    <property type="entry name" value="FO_synthase_su2"/>
</dbReference>
<protein>
    <recommendedName>
        <fullName evidence="7">Radical SAM core domain-containing protein</fullName>
    </recommendedName>
</protein>
<dbReference type="Pfam" id="PF04055">
    <property type="entry name" value="Radical_SAM"/>
    <property type="match status" value="1"/>
</dbReference>
<dbReference type="GO" id="GO:0009234">
    <property type="term" value="P:menaquinone biosynthetic process"/>
    <property type="evidence" value="ECO:0007669"/>
    <property type="project" value="InterPro"/>
</dbReference>